<comment type="caution">
    <text evidence="1">The sequence shown here is derived from an EMBL/GenBank/DDBJ whole genome shotgun (WGS) entry which is preliminary data.</text>
</comment>
<reference evidence="1 2" key="1">
    <citation type="submission" date="2020-08" db="EMBL/GenBank/DDBJ databases">
        <title>Sequencing the genomes of 1000 actinobacteria strains.</title>
        <authorList>
            <person name="Klenk H.-P."/>
        </authorList>
    </citation>
    <scope>NUCLEOTIDE SEQUENCE [LARGE SCALE GENOMIC DNA]</scope>
    <source>
        <strain evidence="1 2">DSM 43768</strain>
    </source>
</reference>
<dbReference type="RefSeq" id="WP_185108854.1">
    <property type="nucleotide sequence ID" value="NZ_JACHMI010000001.1"/>
</dbReference>
<evidence type="ECO:0000313" key="2">
    <source>
        <dbReference type="Proteomes" id="UP000565579"/>
    </source>
</evidence>
<sequence length="46" mass="5373">MRRTPRRERAELPPPLVAEAERRLGAVRGFEPRRGGFPYGVLRRWG</sequence>
<protein>
    <submittedName>
        <fullName evidence="1">Uncharacterized protein</fullName>
    </submittedName>
</protein>
<dbReference type="AlphaFoldDB" id="A0A7X0P2R5"/>
<accession>A0A7X0P2R5</accession>
<proteinExistence type="predicted"/>
<name>A0A7X0P2R5_9ACTN</name>
<dbReference type="Proteomes" id="UP000565579">
    <property type="component" value="Unassembled WGS sequence"/>
</dbReference>
<organism evidence="1 2">
    <name type="scientific">Nonomuraea rubra</name>
    <dbReference type="NCBI Taxonomy" id="46180"/>
    <lineage>
        <taxon>Bacteria</taxon>
        <taxon>Bacillati</taxon>
        <taxon>Actinomycetota</taxon>
        <taxon>Actinomycetes</taxon>
        <taxon>Streptosporangiales</taxon>
        <taxon>Streptosporangiaceae</taxon>
        <taxon>Nonomuraea</taxon>
    </lineage>
</organism>
<evidence type="ECO:0000313" key="1">
    <source>
        <dbReference type="EMBL" id="MBB6554185.1"/>
    </source>
</evidence>
<keyword evidence="2" id="KW-1185">Reference proteome</keyword>
<gene>
    <name evidence="1" type="ORF">HD593_008980</name>
</gene>
<dbReference type="EMBL" id="JACHMI010000001">
    <property type="protein sequence ID" value="MBB6554185.1"/>
    <property type="molecule type" value="Genomic_DNA"/>
</dbReference>